<evidence type="ECO:0000313" key="3">
    <source>
        <dbReference type="Proteomes" id="UP000298652"/>
    </source>
</evidence>
<feature type="signal peptide" evidence="1">
    <location>
        <begin position="1"/>
        <end position="17"/>
    </location>
</feature>
<dbReference type="AlphaFoldDB" id="A0A4V6D9L7"/>
<protein>
    <submittedName>
        <fullName evidence="2">Uncharacterized protein</fullName>
    </submittedName>
</protein>
<reference evidence="2" key="1">
    <citation type="submission" date="2019-03" db="EMBL/GenBank/DDBJ databases">
        <title>WGS assembly of Setaria viridis.</title>
        <authorList>
            <person name="Huang P."/>
            <person name="Jenkins J."/>
            <person name="Grimwood J."/>
            <person name="Barry K."/>
            <person name="Healey A."/>
            <person name="Mamidi S."/>
            <person name="Sreedasyam A."/>
            <person name="Shu S."/>
            <person name="Feldman M."/>
            <person name="Wu J."/>
            <person name="Yu Y."/>
            <person name="Chen C."/>
            <person name="Johnson J."/>
            <person name="Rokhsar D."/>
            <person name="Baxter I."/>
            <person name="Schmutz J."/>
            <person name="Brutnell T."/>
            <person name="Kellogg E."/>
        </authorList>
    </citation>
    <scope>NUCLEOTIDE SEQUENCE [LARGE SCALE GENOMIC DNA]</scope>
</reference>
<sequence length="65" mass="7797">MSLMMMMKYFWTRTCLWLRLCASKLRRGLLKKSCALRLLLLPRMTNLIWCLLSQLESHTTSPRCF</sequence>
<name>A0A4V6D9L7_SETVI</name>
<evidence type="ECO:0000313" key="2">
    <source>
        <dbReference type="EMBL" id="TKW14146.1"/>
    </source>
</evidence>
<accession>A0A4V6D9L7</accession>
<proteinExistence type="predicted"/>
<dbReference type="Proteomes" id="UP000298652">
    <property type="component" value="Chromosome 5"/>
</dbReference>
<keyword evidence="3" id="KW-1185">Reference proteome</keyword>
<dbReference type="Gramene" id="TKW14146">
    <property type="protein sequence ID" value="TKW14146"/>
    <property type="gene ID" value="SEVIR_5G148425v2"/>
</dbReference>
<organism evidence="2 3">
    <name type="scientific">Setaria viridis</name>
    <name type="common">Green bristlegrass</name>
    <name type="synonym">Setaria italica subsp. viridis</name>
    <dbReference type="NCBI Taxonomy" id="4556"/>
    <lineage>
        <taxon>Eukaryota</taxon>
        <taxon>Viridiplantae</taxon>
        <taxon>Streptophyta</taxon>
        <taxon>Embryophyta</taxon>
        <taxon>Tracheophyta</taxon>
        <taxon>Spermatophyta</taxon>
        <taxon>Magnoliopsida</taxon>
        <taxon>Liliopsida</taxon>
        <taxon>Poales</taxon>
        <taxon>Poaceae</taxon>
        <taxon>PACMAD clade</taxon>
        <taxon>Panicoideae</taxon>
        <taxon>Panicodae</taxon>
        <taxon>Paniceae</taxon>
        <taxon>Cenchrinae</taxon>
        <taxon>Setaria</taxon>
    </lineage>
</organism>
<keyword evidence="1" id="KW-0732">Signal</keyword>
<dbReference type="EMBL" id="CM016556">
    <property type="protein sequence ID" value="TKW14146.1"/>
    <property type="molecule type" value="Genomic_DNA"/>
</dbReference>
<gene>
    <name evidence="2" type="ORF">SEVIR_5G148425v2</name>
</gene>
<feature type="chain" id="PRO_5020949252" evidence="1">
    <location>
        <begin position="18"/>
        <end position="65"/>
    </location>
</feature>
<evidence type="ECO:0000256" key="1">
    <source>
        <dbReference type="SAM" id="SignalP"/>
    </source>
</evidence>